<protein>
    <submittedName>
        <fullName evidence="3">Toll-interleukin receptor</fullName>
    </submittedName>
</protein>
<evidence type="ECO:0000313" key="3">
    <source>
        <dbReference type="EMBL" id="CRH04424.1"/>
    </source>
</evidence>
<dbReference type="AlphaFoldDB" id="A0A1S7LE78"/>
<sequence>MNSPIQVNSKFRSIFLENINKEYSYVICCCQSYFMYTLGEIAELSNYRKFELLGLGHNKREEIIKKWISLGVEENIDDEDLYKQCDEVKSRLDTVIKKNIVPKKPIYILMLLQMFEAQSPLNLELTSYGHCYQQLIYQSFDKAKIEKTDFEKYMNVLTELAWHIFNLGEHPDKTQLNLFLEKYCENYLTINGHEIIETLIQNSILERSDDKTGFKYQYIYYFFVGKKIAEAYSDSQDVKDAVGDMLQDIHRENYANILIFITHHTKEPWVLSEIKGVLKNLFVESEQASLTKLQLSFMQDFLKQIPELVIEQREIQKEREKHNKKLDELERRNEEKTEDLEVLANINKAFKGMEITGQVIRNRHATLKRDAIYELAQQGASTGLRFLGYFIKISDEAKNEIIQLIASHLAEEPDVTDKEIKEHAEEAYVHLIFNVINASIRKISSSIGSKEALEIYVQIENNEDSPAYTLIRQAIELQFTRQINIESISKTVDKLANNPTCLRILKEIVVQHIPESVSSF</sequence>
<reference evidence="3" key="1">
    <citation type="submission" date="2015-04" db="EMBL/GenBank/DDBJ databases">
        <authorList>
            <person name="Syromyatnikov M.Y."/>
            <person name="Popov V.N."/>
        </authorList>
    </citation>
    <scope>NUCLEOTIDE SEQUENCE</scope>
    <source>
        <strain evidence="3">MO-1</strain>
    </source>
</reference>
<evidence type="ECO:0000259" key="2">
    <source>
        <dbReference type="Pfam" id="PF24406"/>
    </source>
</evidence>
<feature type="domain" description="STAND NTPase 4 small alpha/beta" evidence="2">
    <location>
        <begin position="173"/>
        <end position="224"/>
    </location>
</feature>
<keyword evidence="1" id="KW-0175">Coiled coil</keyword>
<proteinExistence type="predicted"/>
<dbReference type="EMBL" id="LO017727">
    <property type="protein sequence ID" value="CRH04424.1"/>
    <property type="molecule type" value="Genomic_DNA"/>
</dbReference>
<keyword evidence="3" id="KW-0675">Receptor</keyword>
<name>A0A1S7LE78_MAGMO</name>
<dbReference type="InterPro" id="IPR057123">
    <property type="entry name" value="STAND_NTPase4_dom"/>
</dbReference>
<organism evidence="3">
    <name type="scientific">Magnetococcus massalia (strain MO-1)</name>
    <dbReference type="NCBI Taxonomy" id="451514"/>
    <lineage>
        <taxon>Bacteria</taxon>
        <taxon>Pseudomonadati</taxon>
        <taxon>Pseudomonadota</taxon>
        <taxon>Magnetococcia</taxon>
        <taxon>Magnetococcales</taxon>
        <taxon>Magnetococcaceae</taxon>
        <taxon>Magnetococcus</taxon>
    </lineage>
</organism>
<gene>
    <name evidence="3" type="ORF">MAGMO_0210</name>
</gene>
<dbReference type="Pfam" id="PF24406">
    <property type="entry name" value="nSTAND_NTPase4"/>
    <property type="match status" value="1"/>
</dbReference>
<feature type="coiled-coil region" evidence="1">
    <location>
        <begin position="312"/>
        <end position="346"/>
    </location>
</feature>
<evidence type="ECO:0000256" key="1">
    <source>
        <dbReference type="SAM" id="Coils"/>
    </source>
</evidence>
<accession>A0A1S7LE78</accession>